<dbReference type="HAMAP" id="MF_00009">
    <property type="entry name" value="Endoribonucl_YbeY"/>
    <property type="match status" value="1"/>
</dbReference>
<dbReference type="Gene3D" id="3.40.390.30">
    <property type="entry name" value="Metalloproteases ('zincins'), catalytic domain"/>
    <property type="match status" value="1"/>
</dbReference>
<keyword evidence="2 7" id="KW-0540">Nuclease</keyword>
<sequence length="140" mass="16090">MIIENRTAKIVDLEKLQKLVKNVIVEELGSEPESELDILLTNDAEIAELNEKYRKKEGPTDILSFEYGLNEAVIGDIMISLETIARQAEEYGNAFEEELGLMIVHGVLHILGYNHELNDEEASEMFERQQKYFDRFVKEG</sequence>
<dbReference type="GO" id="GO:0008270">
    <property type="term" value="F:zinc ion binding"/>
    <property type="evidence" value="ECO:0007669"/>
    <property type="project" value="UniProtKB-UniRule"/>
</dbReference>
<keyword evidence="5 7" id="KW-0378">Hydrolase</keyword>
<dbReference type="GO" id="GO:0004222">
    <property type="term" value="F:metalloendopeptidase activity"/>
    <property type="evidence" value="ECO:0007669"/>
    <property type="project" value="InterPro"/>
</dbReference>
<dbReference type="SUPFAM" id="SSF55486">
    <property type="entry name" value="Metalloproteases ('zincins'), catalytic domain"/>
    <property type="match status" value="1"/>
</dbReference>
<keyword evidence="3 7" id="KW-0479">Metal-binding</keyword>
<comment type="cofactor">
    <cofactor evidence="7">
        <name>Zn(2+)</name>
        <dbReference type="ChEBI" id="CHEBI:29105"/>
    </cofactor>
    <text evidence="7">Binds 1 zinc ion.</text>
</comment>
<dbReference type="PANTHER" id="PTHR46986:SF1">
    <property type="entry name" value="ENDORIBONUCLEASE YBEY, CHLOROPLASTIC"/>
    <property type="match status" value="1"/>
</dbReference>
<dbReference type="InterPro" id="IPR020549">
    <property type="entry name" value="YbeY_CS"/>
</dbReference>
<dbReference type="EMBL" id="CP011232">
    <property type="protein sequence ID" value="AKI96836.1"/>
    <property type="molecule type" value="Genomic_DNA"/>
</dbReference>
<dbReference type="GO" id="GO:0004521">
    <property type="term" value="F:RNA endonuclease activity"/>
    <property type="evidence" value="ECO:0007669"/>
    <property type="project" value="UniProtKB-UniRule"/>
</dbReference>
<dbReference type="GO" id="GO:0006364">
    <property type="term" value="P:rRNA processing"/>
    <property type="evidence" value="ECO:0007669"/>
    <property type="project" value="UniProtKB-UniRule"/>
</dbReference>
<dbReference type="GO" id="GO:0005737">
    <property type="term" value="C:cytoplasm"/>
    <property type="evidence" value="ECO:0007669"/>
    <property type="project" value="UniProtKB-SubCell"/>
</dbReference>
<dbReference type="EC" id="3.1.-.-" evidence="7"/>
<dbReference type="InterPro" id="IPR002036">
    <property type="entry name" value="YbeY"/>
</dbReference>
<keyword evidence="6 7" id="KW-0862">Zinc</keyword>
<dbReference type="NCBIfam" id="TIGR00043">
    <property type="entry name" value="rRNA maturation RNase YbeY"/>
    <property type="match status" value="1"/>
</dbReference>
<comment type="subcellular location">
    <subcellularLocation>
        <location evidence="7">Cytoplasm</location>
    </subcellularLocation>
</comment>
<feature type="binding site" evidence="7">
    <location>
        <position position="115"/>
    </location>
    <ligand>
        <name>Zn(2+)</name>
        <dbReference type="ChEBI" id="CHEBI:29105"/>
        <note>catalytic</note>
    </ligand>
</feature>
<keyword evidence="7" id="KW-0963">Cytoplasm</keyword>
<evidence type="ECO:0000313" key="8">
    <source>
        <dbReference type="EMBL" id="AKI96836.1"/>
    </source>
</evidence>
<evidence type="ECO:0000313" key="9">
    <source>
        <dbReference type="Proteomes" id="UP000035159"/>
    </source>
</evidence>
<name>A0A0G2Z9S0_9BACT</name>
<evidence type="ECO:0000256" key="5">
    <source>
        <dbReference type="ARBA" id="ARBA00022801"/>
    </source>
</evidence>
<evidence type="ECO:0000256" key="6">
    <source>
        <dbReference type="ARBA" id="ARBA00022833"/>
    </source>
</evidence>
<evidence type="ECO:0000256" key="2">
    <source>
        <dbReference type="ARBA" id="ARBA00022722"/>
    </source>
</evidence>
<evidence type="ECO:0000256" key="4">
    <source>
        <dbReference type="ARBA" id="ARBA00022759"/>
    </source>
</evidence>
<dbReference type="RefSeq" id="WP_047753971.1">
    <property type="nucleotide sequence ID" value="NZ_CP011232.1"/>
</dbReference>
<dbReference type="PANTHER" id="PTHR46986">
    <property type="entry name" value="ENDORIBONUCLEASE YBEY, CHLOROPLASTIC"/>
    <property type="match status" value="1"/>
</dbReference>
<feature type="binding site" evidence="7">
    <location>
        <position position="109"/>
    </location>
    <ligand>
        <name>Zn(2+)</name>
        <dbReference type="ChEBI" id="CHEBI:29105"/>
        <note>catalytic</note>
    </ligand>
</feature>
<dbReference type="PATRIC" id="fig|1330330.3.peg.460"/>
<keyword evidence="4 7" id="KW-0255">Endonuclease</keyword>
<comment type="similarity">
    <text evidence="1 7">Belongs to the endoribonuclease YbeY family.</text>
</comment>
<evidence type="ECO:0000256" key="1">
    <source>
        <dbReference type="ARBA" id="ARBA00010875"/>
    </source>
</evidence>
<keyword evidence="7" id="KW-0690">Ribosome biogenesis</keyword>
<accession>A0A0G2Z9S0</accession>
<dbReference type="Pfam" id="PF02130">
    <property type="entry name" value="YbeY"/>
    <property type="match status" value="1"/>
</dbReference>
<evidence type="ECO:0000256" key="3">
    <source>
        <dbReference type="ARBA" id="ARBA00022723"/>
    </source>
</evidence>
<keyword evidence="7" id="KW-0698">rRNA processing</keyword>
<dbReference type="OrthoDB" id="9807740at2"/>
<dbReference type="PROSITE" id="PS01306">
    <property type="entry name" value="UPF0054"/>
    <property type="match status" value="1"/>
</dbReference>
<organism evidence="8 9">
    <name type="scientific">Kosmotoga pacifica</name>
    <dbReference type="NCBI Taxonomy" id="1330330"/>
    <lineage>
        <taxon>Bacteria</taxon>
        <taxon>Thermotogati</taxon>
        <taxon>Thermotogota</taxon>
        <taxon>Thermotogae</taxon>
        <taxon>Kosmotogales</taxon>
        <taxon>Kosmotogaceae</taxon>
        <taxon>Kosmotoga</taxon>
    </lineage>
</organism>
<gene>
    <name evidence="7" type="primary">ybeY</name>
    <name evidence="8" type="ORF">IX53_02255</name>
</gene>
<feature type="binding site" evidence="7">
    <location>
        <position position="105"/>
    </location>
    <ligand>
        <name>Zn(2+)</name>
        <dbReference type="ChEBI" id="CHEBI:29105"/>
        <note>catalytic</note>
    </ligand>
</feature>
<dbReference type="InterPro" id="IPR023091">
    <property type="entry name" value="MetalPrtase_cat_dom_sf_prd"/>
</dbReference>
<dbReference type="STRING" id="1330330.IX53_02255"/>
<comment type="function">
    <text evidence="7">Single strand-specific metallo-endoribonuclease involved in late-stage 70S ribosome quality control and in maturation of the 3' terminus of the 16S rRNA.</text>
</comment>
<dbReference type="AlphaFoldDB" id="A0A0G2Z9S0"/>
<reference evidence="8 9" key="1">
    <citation type="submission" date="2015-04" db="EMBL/GenBank/DDBJ databases">
        <title>Complete Genome Sequence of Kosmotoga pacifica SLHLJ1.</title>
        <authorList>
            <person name="Jiang L.J."/>
            <person name="Shao Z.Z."/>
            <person name="Jebbar M."/>
        </authorList>
    </citation>
    <scope>NUCLEOTIDE SEQUENCE [LARGE SCALE GENOMIC DNA]</scope>
    <source>
        <strain evidence="8 9">SLHLJ1</strain>
    </source>
</reference>
<proteinExistence type="inferred from homology"/>
<protein>
    <recommendedName>
        <fullName evidence="7">Endoribonuclease YbeY</fullName>
        <ecNumber evidence="7">3.1.-.-</ecNumber>
    </recommendedName>
</protein>
<dbReference type="KEGG" id="kpf:IX53_02255"/>
<keyword evidence="9" id="KW-1185">Reference proteome</keyword>
<dbReference type="Proteomes" id="UP000035159">
    <property type="component" value="Chromosome"/>
</dbReference>
<evidence type="ECO:0000256" key="7">
    <source>
        <dbReference type="HAMAP-Rule" id="MF_00009"/>
    </source>
</evidence>